<gene>
    <name evidence="8" type="ORF">HMPREF3293_02764</name>
</gene>
<dbReference type="InterPro" id="IPR038078">
    <property type="entry name" value="PhoU-like_sf"/>
</dbReference>
<proteinExistence type="predicted"/>
<feature type="transmembrane region" description="Helical" evidence="6">
    <location>
        <begin position="242"/>
        <end position="261"/>
    </location>
</feature>
<dbReference type="GO" id="GO:0044341">
    <property type="term" value="P:sodium-dependent phosphate transport"/>
    <property type="evidence" value="ECO:0007669"/>
    <property type="project" value="InterPro"/>
</dbReference>
<reference evidence="9" key="1">
    <citation type="submission" date="2016-02" db="EMBL/GenBank/DDBJ databases">
        <authorList>
            <person name="Mitreva M."/>
            <person name="Pepin K.H."/>
            <person name="Mihindukulasuriya K.A."/>
            <person name="Fulton R."/>
            <person name="Fronick C."/>
            <person name="O'Laughlin M."/>
            <person name="Miner T."/>
            <person name="Herter B."/>
            <person name="Rosa B.A."/>
            <person name="Cordes M."/>
            <person name="Tomlinson C."/>
            <person name="Wollam A."/>
            <person name="Palsikar V.B."/>
            <person name="Mardis E.R."/>
            <person name="Wilson R.K."/>
        </authorList>
    </citation>
    <scope>NUCLEOTIDE SEQUENCE [LARGE SCALE GENOMIC DNA]</scope>
    <source>
        <strain evidence="9">DSM 22607</strain>
    </source>
</reference>
<feature type="transmembrane region" description="Helical" evidence="6">
    <location>
        <begin position="211"/>
        <end position="230"/>
    </location>
</feature>
<dbReference type="SUPFAM" id="SSF109755">
    <property type="entry name" value="PhoU-like"/>
    <property type="match status" value="1"/>
</dbReference>
<dbReference type="Proteomes" id="UP000070366">
    <property type="component" value="Unassembled WGS sequence"/>
</dbReference>
<keyword evidence="3 6" id="KW-0812">Transmembrane</keyword>
<dbReference type="NCBIfam" id="TIGR00704">
    <property type="entry name" value="NaPi_cotrn_rel"/>
    <property type="match status" value="1"/>
</dbReference>
<name>A0A136Q255_9FIRM</name>
<dbReference type="PATRIC" id="fig|626937.4.peg.2723"/>
<keyword evidence="9" id="KW-1185">Reference proteome</keyword>
<dbReference type="AlphaFoldDB" id="A0A136Q255"/>
<evidence type="ECO:0000256" key="3">
    <source>
        <dbReference type="ARBA" id="ARBA00022692"/>
    </source>
</evidence>
<feature type="domain" description="PhoU" evidence="7">
    <location>
        <begin position="342"/>
        <end position="428"/>
    </location>
</feature>
<keyword evidence="4 6" id="KW-1133">Transmembrane helix</keyword>
<evidence type="ECO:0000313" key="9">
    <source>
        <dbReference type="Proteomes" id="UP000070366"/>
    </source>
</evidence>
<dbReference type="KEGG" id="cmiu:B1H56_08050"/>
<dbReference type="OrthoDB" id="9763003at2"/>
<dbReference type="PANTHER" id="PTHR10010">
    <property type="entry name" value="SOLUTE CARRIER FAMILY 34 SODIUM PHOSPHATE , MEMBER 2-RELATED"/>
    <property type="match status" value="1"/>
</dbReference>
<organism evidence="8 9">
    <name type="scientific">Christensenella minuta</name>
    <dbReference type="NCBI Taxonomy" id="626937"/>
    <lineage>
        <taxon>Bacteria</taxon>
        <taxon>Bacillati</taxon>
        <taxon>Bacillota</taxon>
        <taxon>Clostridia</taxon>
        <taxon>Christensenellales</taxon>
        <taxon>Christensenellaceae</taxon>
        <taxon>Christensenella</taxon>
    </lineage>
</organism>
<evidence type="ECO:0000256" key="1">
    <source>
        <dbReference type="ARBA" id="ARBA00004651"/>
    </source>
</evidence>
<feature type="transmembrane region" description="Helical" evidence="6">
    <location>
        <begin position="282"/>
        <end position="301"/>
    </location>
</feature>
<feature type="transmembrane region" description="Helical" evidence="6">
    <location>
        <begin position="108"/>
        <end position="124"/>
    </location>
</feature>
<dbReference type="STRING" id="626937.HMPREF3293_02764"/>
<comment type="caution">
    <text evidence="8">The sequence shown here is derived from an EMBL/GenBank/DDBJ whole genome shotgun (WGS) entry which is preliminary data.</text>
</comment>
<dbReference type="NCBIfam" id="NF037997">
    <property type="entry name" value="Na_Pi_symport"/>
    <property type="match status" value="1"/>
</dbReference>
<keyword evidence="2" id="KW-1003">Cell membrane</keyword>
<dbReference type="GO" id="GO:0005436">
    <property type="term" value="F:sodium:phosphate symporter activity"/>
    <property type="evidence" value="ECO:0007669"/>
    <property type="project" value="InterPro"/>
</dbReference>
<evidence type="ECO:0000256" key="2">
    <source>
        <dbReference type="ARBA" id="ARBA00022475"/>
    </source>
</evidence>
<dbReference type="InterPro" id="IPR003841">
    <property type="entry name" value="Na/Pi_transpt"/>
</dbReference>
<dbReference type="InterPro" id="IPR026022">
    <property type="entry name" value="PhoU_dom"/>
</dbReference>
<dbReference type="Pfam" id="PF01895">
    <property type="entry name" value="PhoU"/>
    <property type="match status" value="2"/>
</dbReference>
<accession>A0A136Q255</accession>
<sequence length="538" mass="58459">MDLWSILMLIGGLGLFLYGMKLMSDGLEAAAGDKLRTGLELMTKNRFSALGLGAGVTAVIQSSSATTVMVVGFVNAGLMSLTQAINVGIGANIGTTITAQIVALKVTQFAPIVLFAGVVIMLFVKKRSVRRIGEIIGGLGILLFGMELMSEAVAPLREYQPFIDLLSSFQNPWIGLAAGLAVTAIIQSSSATMGIIQAFAMQGVMGLDSAVYVILGLNIGTCVTAILASISGTKTAKRTAVALLFFNIIGAFIFMVAMRFLPIVDWIKSWTPGSPVNQLANFHTFFNVVCAFIFIGIPQVLTKLSYFFVRGEDKQLEGKKLKYIDKNADSAPVAVGQAILEVSRMERLSGENFNLAIRSFLERDEKLINEVGENEKVVNYLNHEITDALANVSQTGLSEVDSRTVTGLLHVIMDIERISDIAQNIADIAAIRLDKKIKMSKKGAVEIQFMADKIGEAFRLLREALKEGNLESAQRVIEIEDEVDRYEAKIKKNHVKRLKKGECSAQASTVFTDVITMCERVADHVANIAAVYLRGEMQ</sequence>
<evidence type="ECO:0000256" key="6">
    <source>
        <dbReference type="SAM" id="Phobius"/>
    </source>
</evidence>
<feature type="transmembrane region" description="Helical" evidence="6">
    <location>
        <begin position="174"/>
        <end position="199"/>
    </location>
</feature>
<dbReference type="EMBL" id="LSZW01000064">
    <property type="protein sequence ID" value="KXK64684.1"/>
    <property type="molecule type" value="Genomic_DNA"/>
</dbReference>
<dbReference type="Pfam" id="PF02690">
    <property type="entry name" value="Na_Pi_cotrans"/>
    <property type="match status" value="2"/>
</dbReference>
<dbReference type="InterPro" id="IPR004633">
    <property type="entry name" value="NaPi_cotrn-rel/YqeW-like"/>
</dbReference>
<evidence type="ECO:0000256" key="4">
    <source>
        <dbReference type="ARBA" id="ARBA00022989"/>
    </source>
</evidence>
<dbReference type="Gene3D" id="1.20.58.220">
    <property type="entry name" value="Phosphate transport system protein phou homolog 2, domain 2"/>
    <property type="match status" value="1"/>
</dbReference>
<feature type="transmembrane region" description="Helical" evidence="6">
    <location>
        <begin position="53"/>
        <end position="74"/>
    </location>
</feature>
<keyword evidence="5 6" id="KW-0472">Membrane</keyword>
<evidence type="ECO:0000259" key="7">
    <source>
        <dbReference type="Pfam" id="PF01895"/>
    </source>
</evidence>
<feature type="transmembrane region" description="Helical" evidence="6">
    <location>
        <begin position="81"/>
        <end position="102"/>
    </location>
</feature>
<protein>
    <submittedName>
        <fullName evidence="8">Na/Pi-cotransporter II-like protein</fullName>
    </submittedName>
</protein>
<dbReference type="PANTHER" id="PTHR10010:SF46">
    <property type="entry name" value="SODIUM-DEPENDENT PHOSPHATE TRANSPORT PROTEIN 2B"/>
    <property type="match status" value="1"/>
</dbReference>
<dbReference type="RefSeq" id="WP_066521706.1">
    <property type="nucleotide sequence ID" value="NZ_CABMOF010000006.1"/>
</dbReference>
<comment type="subcellular location">
    <subcellularLocation>
        <location evidence="1">Cell membrane</location>
        <topology evidence="1">Multi-pass membrane protein</topology>
    </subcellularLocation>
</comment>
<dbReference type="GO" id="GO:0005886">
    <property type="term" value="C:plasma membrane"/>
    <property type="evidence" value="ECO:0007669"/>
    <property type="project" value="UniProtKB-SubCell"/>
</dbReference>
<evidence type="ECO:0000256" key="5">
    <source>
        <dbReference type="ARBA" id="ARBA00023136"/>
    </source>
</evidence>
<feature type="transmembrane region" description="Helical" evidence="6">
    <location>
        <begin position="136"/>
        <end position="154"/>
    </location>
</feature>
<evidence type="ECO:0000313" key="8">
    <source>
        <dbReference type="EMBL" id="KXK64684.1"/>
    </source>
</evidence>
<feature type="domain" description="PhoU" evidence="7">
    <location>
        <begin position="450"/>
        <end position="529"/>
    </location>
</feature>